<organism evidence="1">
    <name type="scientific">Ackermannviridae sp</name>
    <dbReference type="NCBI Taxonomy" id="2831612"/>
    <lineage>
        <taxon>Viruses</taxon>
        <taxon>Duplodnaviria</taxon>
        <taxon>Heunggongvirae</taxon>
        <taxon>Uroviricota</taxon>
        <taxon>Caudoviricetes</taxon>
        <taxon>Pantevenvirales</taxon>
        <taxon>Ackermannviridae</taxon>
    </lineage>
</organism>
<evidence type="ECO:0000313" key="1">
    <source>
        <dbReference type="EMBL" id="DAG89135.1"/>
    </source>
</evidence>
<sequence length="38" mass="4268">MNIFSGAFMVRTRFAIPIMGILVRIWCKKNTSGKLPLG</sequence>
<name>A0A8S5VKC8_9CAUD</name>
<dbReference type="EMBL" id="BK035253">
    <property type="protein sequence ID" value="DAG89135.1"/>
    <property type="molecule type" value="Genomic_DNA"/>
</dbReference>
<reference evidence="1" key="1">
    <citation type="journal article" date="2021" name="Proc. Natl. Acad. Sci. U.S.A.">
        <title>A Catalog of Tens of Thousands of Viruses from Human Metagenomes Reveals Hidden Associations with Chronic Diseases.</title>
        <authorList>
            <person name="Tisza M.J."/>
            <person name="Buck C.B."/>
        </authorList>
    </citation>
    <scope>NUCLEOTIDE SEQUENCE</scope>
    <source>
        <strain evidence="1">CtfgE36</strain>
    </source>
</reference>
<protein>
    <submittedName>
        <fullName evidence="1">Uncharacterized protein</fullName>
    </submittedName>
</protein>
<proteinExistence type="predicted"/>
<accession>A0A8S5VKC8</accession>